<dbReference type="Pfam" id="PF19300">
    <property type="entry name" value="BPD_transp_1_N"/>
    <property type="match status" value="1"/>
</dbReference>
<dbReference type="InterPro" id="IPR045621">
    <property type="entry name" value="BPD_transp_1_N"/>
</dbReference>
<feature type="transmembrane region" description="Helical" evidence="7">
    <location>
        <begin position="283"/>
        <end position="306"/>
    </location>
</feature>
<gene>
    <name evidence="9" type="ORF">DPM33_04520</name>
</gene>
<feature type="domain" description="ABC transmembrane type-1" evidence="8">
    <location>
        <begin position="95"/>
        <end position="299"/>
    </location>
</feature>
<keyword evidence="5 7" id="KW-1133">Transmembrane helix</keyword>
<dbReference type="InterPro" id="IPR035906">
    <property type="entry name" value="MetI-like_sf"/>
</dbReference>
<dbReference type="RefSeq" id="WP_112096064.1">
    <property type="nucleotide sequence ID" value="NZ_QMBP01000002.1"/>
</dbReference>
<evidence type="ECO:0000256" key="3">
    <source>
        <dbReference type="ARBA" id="ARBA00022475"/>
    </source>
</evidence>
<dbReference type="GO" id="GO:0005886">
    <property type="term" value="C:plasma membrane"/>
    <property type="evidence" value="ECO:0007669"/>
    <property type="project" value="UniProtKB-SubCell"/>
</dbReference>
<evidence type="ECO:0000313" key="10">
    <source>
        <dbReference type="Proteomes" id="UP000251558"/>
    </source>
</evidence>
<proteinExistence type="inferred from homology"/>
<evidence type="ECO:0000256" key="4">
    <source>
        <dbReference type="ARBA" id="ARBA00022692"/>
    </source>
</evidence>
<dbReference type="CDD" id="cd06261">
    <property type="entry name" value="TM_PBP2"/>
    <property type="match status" value="1"/>
</dbReference>
<evidence type="ECO:0000256" key="7">
    <source>
        <dbReference type="RuleBase" id="RU363032"/>
    </source>
</evidence>
<dbReference type="Pfam" id="PF00528">
    <property type="entry name" value="BPD_transp_1"/>
    <property type="match status" value="1"/>
</dbReference>
<evidence type="ECO:0000256" key="5">
    <source>
        <dbReference type="ARBA" id="ARBA00022989"/>
    </source>
</evidence>
<keyword evidence="3" id="KW-1003">Cell membrane</keyword>
<accession>A0A330HVU7</accession>
<dbReference type="OrthoDB" id="9807402at2"/>
<feature type="transmembrane region" description="Helical" evidence="7">
    <location>
        <begin position="177"/>
        <end position="196"/>
    </location>
</feature>
<feature type="transmembrane region" description="Helical" evidence="7">
    <location>
        <begin position="133"/>
        <end position="157"/>
    </location>
</feature>
<reference evidence="9 10" key="2">
    <citation type="submission" date="2018-07" db="EMBL/GenBank/DDBJ databases">
        <title>Diversity of Mesorhizobium strains in Brazil.</title>
        <authorList>
            <person name="Helene L.C.F."/>
            <person name="Dall'Agnol R."/>
            <person name="Delamuta J.R.M."/>
            <person name="Hungria M."/>
        </authorList>
    </citation>
    <scope>NUCLEOTIDE SEQUENCE [LARGE SCALE GENOMIC DNA]</scope>
    <source>
        <strain evidence="9 10">AC99b</strain>
    </source>
</reference>
<comment type="subcellular location">
    <subcellularLocation>
        <location evidence="1 7">Cell membrane</location>
        <topology evidence="1 7">Multi-pass membrane protein</topology>
    </subcellularLocation>
</comment>
<dbReference type="InterPro" id="IPR000515">
    <property type="entry name" value="MetI-like"/>
</dbReference>
<dbReference type="EMBL" id="QMBP01000002">
    <property type="protein sequence ID" value="RAZ91762.1"/>
    <property type="molecule type" value="Genomic_DNA"/>
</dbReference>
<keyword evidence="10" id="KW-1185">Reference proteome</keyword>
<evidence type="ECO:0000256" key="2">
    <source>
        <dbReference type="ARBA" id="ARBA00022448"/>
    </source>
</evidence>
<keyword evidence="6 7" id="KW-0472">Membrane</keyword>
<keyword evidence="4 7" id="KW-0812">Transmembrane</keyword>
<feature type="transmembrane region" description="Helical" evidence="7">
    <location>
        <begin position="99"/>
        <end position="121"/>
    </location>
</feature>
<evidence type="ECO:0000256" key="1">
    <source>
        <dbReference type="ARBA" id="ARBA00004651"/>
    </source>
</evidence>
<dbReference type="PANTHER" id="PTHR43163:SF6">
    <property type="entry name" value="DIPEPTIDE TRANSPORT SYSTEM PERMEASE PROTEIN DPPB-RELATED"/>
    <property type="match status" value="1"/>
</dbReference>
<keyword evidence="2 7" id="KW-0813">Transport</keyword>
<sequence>MFRYMLWQIASLIAVLVGAVAVLVMLTDLIPGDAASVLLGSRATPDAVSALRHSMGLDLPAYQRVARFLWNAAQGNLGTDAISGHPVTGTVLRAVPNTLMLAFGAIVVSIGLGLPLGVHAAEKPGGVVDRCTAFIAVGLISTPSFVIAILLLLVFSVRLGWTPVLGGGEGEGFLSRLHHLILPVVAVSFGWIGYIARQVRASLLDVLGQAYIRTARAYGLSNRTVLYKYALKVAIIPVVSILGVGIGDLIGKSVFVETIFGRPGLGALINSALRDRNYPVVQAGVFVVVVLFVVTNAVVDLIYAWLDPRIRERFFRHGDQ</sequence>
<comment type="caution">
    <text evidence="9">The sequence shown here is derived from an EMBL/GenBank/DDBJ whole genome shotgun (WGS) entry which is preliminary data.</text>
</comment>
<organism evidence="9 10">
    <name type="scientific">Mesorhizobium hawassense</name>
    <dbReference type="NCBI Taxonomy" id="1209954"/>
    <lineage>
        <taxon>Bacteria</taxon>
        <taxon>Pseudomonadati</taxon>
        <taxon>Pseudomonadota</taxon>
        <taxon>Alphaproteobacteria</taxon>
        <taxon>Hyphomicrobiales</taxon>
        <taxon>Phyllobacteriaceae</taxon>
        <taxon>Mesorhizobium</taxon>
    </lineage>
</organism>
<name>A0A330HVU7_9HYPH</name>
<dbReference type="PROSITE" id="PS50928">
    <property type="entry name" value="ABC_TM1"/>
    <property type="match status" value="1"/>
</dbReference>
<dbReference type="Gene3D" id="1.10.3720.10">
    <property type="entry name" value="MetI-like"/>
    <property type="match status" value="1"/>
</dbReference>
<evidence type="ECO:0000313" key="9">
    <source>
        <dbReference type="EMBL" id="RAZ91762.1"/>
    </source>
</evidence>
<dbReference type="AlphaFoldDB" id="A0A330HVU7"/>
<reference evidence="10" key="1">
    <citation type="submission" date="2018-06" db="EMBL/GenBank/DDBJ databases">
        <authorList>
            <person name="Helene L.C."/>
            <person name="Dall'Agnol R."/>
            <person name="Delamuta J.R."/>
            <person name="Hungria M."/>
        </authorList>
    </citation>
    <scope>NUCLEOTIDE SEQUENCE [LARGE SCALE GENOMIC DNA]</scope>
    <source>
        <strain evidence="10">AC99b</strain>
    </source>
</reference>
<evidence type="ECO:0000256" key="6">
    <source>
        <dbReference type="ARBA" id="ARBA00023136"/>
    </source>
</evidence>
<evidence type="ECO:0000259" key="8">
    <source>
        <dbReference type="PROSITE" id="PS50928"/>
    </source>
</evidence>
<comment type="similarity">
    <text evidence="7">Belongs to the binding-protein-dependent transport system permease family.</text>
</comment>
<dbReference type="SUPFAM" id="SSF161098">
    <property type="entry name" value="MetI-like"/>
    <property type="match status" value="1"/>
</dbReference>
<dbReference type="Proteomes" id="UP000251558">
    <property type="component" value="Unassembled WGS sequence"/>
</dbReference>
<dbReference type="GO" id="GO:0071916">
    <property type="term" value="F:dipeptide transmembrane transporter activity"/>
    <property type="evidence" value="ECO:0007669"/>
    <property type="project" value="TreeGrafter"/>
</dbReference>
<protein>
    <submittedName>
        <fullName evidence="9">ABC transporter permease</fullName>
    </submittedName>
</protein>
<dbReference type="PANTHER" id="PTHR43163">
    <property type="entry name" value="DIPEPTIDE TRANSPORT SYSTEM PERMEASE PROTEIN DPPB-RELATED"/>
    <property type="match status" value="1"/>
</dbReference>
<feature type="transmembrane region" description="Helical" evidence="7">
    <location>
        <begin position="229"/>
        <end position="250"/>
    </location>
</feature>